<dbReference type="RefSeq" id="WP_008802172.1">
    <property type="nucleotide sequence ID" value="NZ_GG657974.1"/>
</dbReference>
<organism evidence="1 2">
    <name type="scientific">Fusobacterium gonidiaformans 3-1-5R</name>
    <dbReference type="NCBI Taxonomy" id="469605"/>
    <lineage>
        <taxon>Bacteria</taxon>
        <taxon>Fusobacteriati</taxon>
        <taxon>Fusobacteriota</taxon>
        <taxon>Fusobacteriia</taxon>
        <taxon>Fusobacteriales</taxon>
        <taxon>Fusobacteriaceae</taxon>
        <taxon>Fusobacterium</taxon>
    </lineage>
</organism>
<dbReference type="AlphaFoldDB" id="E5BHY8"/>
<keyword evidence="2" id="KW-1185">Reference proteome</keyword>
<accession>E5BHY8</accession>
<proteinExistence type="predicted"/>
<reference evidence="1 2" key="1">
    <citation type="submission" date="2009-02" db="EMBL/GenBank/DDBJ databases">
        <title>The Genome Sequence of Fusobacterium sp. 3_1_5R.</title>
        <authorList>
            <consortium name="The Broad Institute Genome Sequencing Platform"/>
            <person name="Ward D."/>
            <person name="Young S.K."/>
            <person name="Kodira C.D."/>
            <person name="Zeng Q."/>
            <person name="Koehrsen M."/>
            <person name="Alvarado L."/>
            <person name="Berlin A."/>
            <person name="Borenstein D."/>
            <person name="Chen Z."/>
            <person name="Engels R."/>
            <person name="Freedman E."/>
            <person name="Gellesch M."/>
            <person name="Goldberg J."/>
            <person name="Griggs A."/>
            <person name="Gujja S."/>
            <person name="Heiman D."/>
            <person name="Hepburn T."/>
            <person name="Howarth C."/>
            <person name="Jen D."/>
            <person name="Larson L."/>
            <person name="Lewis B."/>
            <person name="Mehta T."/>
            <person name="Park D."/>
            <person name="Pearson M."/>
            <person name="Roberts A."/>
            <person name="Saif S."/>
            <person name="Shea T."/>
            <person name="Shenoy N."/>
            <person name="Sisk P."/>
            <person name="Stolte C."/>
            <person name="Sykes S."/>
            <person name="Walk T."/>
            <person name="White J."/>
            <person name="Yandava C."/>
            <person name="Allen-Vercoe E."/>
            <person name="Strauss J."/>
            <person name="Ambrose C."/>
            <person name="Lander E."/>
            <person name="Nusbaum C."/>
            <person name="Galagan J."/>
            <person name="Birren B."/>
        </authorList>
    </citation>
    <scope>NUCLEOTIDE SEQUENCE [LARGE SCALE GENOMIC DNA]</scope>
    <source>
        <strain evidence="1 2">3_1_5R</strain>
    </source>
</reference>
<dbReference type="Proteomes" id="UP000002975">
    <property type="component" value="Unassembled WGS sequence"/>
</dbReference>
<protein>
    <submittedName>
        <fullName evidence="1">Uncharacterized protein</fullName>
    </submittedName>
</protein>
<dbReference type="EMBL" id="GG657974">
    <property type="protein sequence ID" value="EFS22111.1"/>
    <property type="molecule type" value="Genomic_DNA"/>
</dbReference>
<name>E5BHY8_9FUSO</name>
<dbReference type="BioCyc" id="FSP469605-HMP:GTSP-1651-MONOMER"/>
<sequence length="72" mass="8716">MKEIIREFKGYEKRKAFLFAKSLKISGVEDIKIQVSYDSEHLATKTKRPSKFIVYQEIWEENDLDRRGEYER</sequence>
<evidence type="ECO:0000313" key="1">
    <source>
        <dbReference type="EMBL" id="EFS22111.1"/>
    </source>
</evidence>
<gene>
    <name evidence="1" type="ORF">FSBG_01608</name>
</gene>
<dbReference type="HOGENOM" id="CLU_2716600_0_0_0"/>
<evidence type="ECO:0000313" key="2">
    <source>
        <dbReference type="Proteomes" id="UP000002975"/>
    </source>
</evidence>